<reference evidence="4 5" key="1">
    <citation type="submission" date="2019-03" db="EMBL/GenBank/DDBJ databases">
        <title>Genomic Encyclopedia of Type Strains, Phase IV (KMG-IV): sequencing the most valuable type-strain genomes for metagenomic binning, comparative biology and taxonomic classification.</title>
        <authorList>
            <person name="Goeker M."/>
        </authorList>
    </citation>
    <scope>NUCLEOTIDE SEQUENCE [LARGE SCALE GENOMIC DNA]</scope>
    <source>
        <strain evidence="4 5">DSM 24984</strain>
    </source>
</reference>
<evidence type="ECO:0000313" key="4">
    <source>
        <dbReference type="EMBL" id="TCK60477.1"/>
    </source>
</evidence>
<evidence type="ECO:0000313" key="5">
    <source>
        <dbReference type="Proteomes" id="UP000294614"/>
    </source>
</evidence>
<dbReference type="InterPro" id="IPR051829">
    <property type="entry name" value="Multiheme_Cytochr_ET"/>
</dbReference>
<evidence type="ECO:0000256" key="1">
    <source>
        <dbReference type="ARBA" id="ARBA00022729"/>
    </source>
</evidence>
<dbReference type="SUPFAM" id="SSF48695">
    <property type="entry name" value="Multiheme cytochromes"/>
    <property type="match status" value="1"/>
</dbReference>
<comment type="caution">
    <text evidence="4">The sequence shown here is derived from an EMBL/GenBank/DDBJ whole genome shotgun (WGS) entry which is preliminary data.</text>
</comment>
<dbReference type="AlphaFoldDB" id="A0A4R1K8Z2"/>
<evidence type="ECO:0000259" key="3">
    <source>
        <dbReference type="Pfam" id="PF09699"/>
    </source>
</evidence>
<accession>A0A4R1K8Z2</accession>
<feature type="signal peptide" evidence="2">
    <location>
        <begin position="1"/>
        <end position="28"/>
    </location>
</feature>
<dbReference type="InterPro" id="IPR010177">
    <property type="entry name" value="Paired_CXXCH_1"/>
</dbReference>
<dbReference type="InterPro" id="IPR036280">
    <property type="entry name" value="Multihaem_cyt_sf"/>
</dbReference>
<keyword evidence="1 2" id="KW-0732">Signal</keyword>
<dbReference type="Pfam" id="PF09699">
    <property type="entry name" value="Paired_CXXCH_1"/>
    <property type="match status" value="1"/>
</dbReference>
<dbReference type="OrthoDB" id="9814800at2"/>
<dbReference type="RefSeq" id="WP_132873205.1">
    <property type="nucleotide sequence ID" value="NZ_SMGG01000004.1"/>
</dbReference>
<dbReference type="Proteomes" id="UP000294614">
    <property type="component" value="Unassembled WGS sequence"/>
</dbReference>
<evidence type="ECO:0000256" key="2">
    <source>
        <dbReference type="SAM" id="SignalP"/>
    </source>
</evidence>
<feature type="chain" id="PRO_5020276106" evidence="2">
    <location>
        <begin position="29"/>
        <end position="636"/>
    </location>
</feature>
<sequence>MNRSVLLKPAMGVLAAFAVLLLAPALHAAVIKGTVKDVSGQVIEKASVYLIPASDVEAMAQTPTIIKKDSPNDEPLEDNLAANKDKYKSAVTDAKGAFVIKNAADEKYFVYVVPADSAYLPGGDKANKSLTPASLKGKPLNILLSGNTPEGAQYTGSSKCLTCHKEYMSVKKTLHKLGIKKAGQVSGLQDMSDFPEYDKGLNFLKKGQKVYFYAYNKDRNWDKYLASVKEPKDPASVSFTAYFYTAQDGTVKVKMENMKNTADPAREYTVEMTYGGGLYKQRYLLRIGKNMFPFLQFNPNGDDAYGDRTRMQFRDYHGDWFYDEANLKLKDAPLAKSFEKECASCHYNGYGLKKLESGEYIAEAANDPKGEADIDGDGIHNELNLGCETCHGPGSAHVKAPKAKKASSIVSPAKLSAERATVICGQCHSRPQGNLNNDQPVDKNNRMMLPGTSRNNYLLNNTTREDAAKNDFWADGLHSKSHHQQYTDFIKSAKYRNGDILVTCTSCHAPHGGTKFAHQLKSDAVTPKATLCQSCHKDVKDIEKHTEKTVGMAHGKDTEITCTSCHSVKTAQTGAGFGRGQQTADGKNYWQNDITTHLFSKPPRKGHAGVFGVEAGKSMPTPYTGSCGKCHDVNAK</sequence>
<dbReference type="PANTHER" id="PTHR35038:SF8">
    <property type="entry name" value="C-TYPE POLYHEME CYTOCHROME OMCC"/>
    <property type="match status" value="1"/>
</dbReference>
<organism evidence="4 5">
    <name type="scientific">Seleniivibrio woodruffii</name>
    <dbReference type="NCBI Taxonomy" id="1078050"/>
    <lineage>
        <taxon>Bacteria</taxon>
        <taxon>Pseudomonadati</taxon>
        <taxon>Deferribacterota</taxon>
        <taxon>Deferribacteres</taxon>
        <taxon>Deferribacterales</taxon>
        <taxon>Geovibrionaceae</taxon>
        <taxon>Seleniivibrio</taxon>
    </lineage>
</organism>
<gene>
    <name evidence="4" type="ORF">C8D98_1351</name>
</gene>
<dbReference type="EMBL" id="SMGG01000004">
    <property type="protein sequence ID" value="TCK60477.1"/>
    <property type="molecule type" value="Genomic_DNA"/>
</dbReference>
<name>A0A4R1K8Z2_9BACT</name>
<dbReference type="PANTHER" id="PTHR35038">
    <property type="entry name" value="DISSIMILATORY SULFITE REDUCTASE SIRA"/>
    <property type="match status" value="1"/>
</dbReference>
<proteinExistence type="predicted"/>
<protein>
    <submittedName>
        <fullName evidence="4">Putative CXXCH cytochrome family protein</fullName>
    </submittedName>
</protein>
<feature type="domain" description="Doubled CXXCH motif" evidence="3">
    <location>
        <begin position="504"/>
        <end position="540"/>
    </location>
</feature>
<keyword evidence="5" id="KW-1185">Reference proteome</keyword>
<dbReference type="Gene3D" id="1.10.1130.10">
    <property type="entry name" value="Flavocytochrome C3, Chain A"/>
    <property type="match status" value="2"/>
</dbReference>